<protein>
    <recommendedName>
        <fullName evidence="3">MmcB family DNA repair protein</fullName>
    </recommendedName>
</protein>
<dbReference type="Proteomes" id="UP000295008">
    <property type="component" value="Unassembled WGS sequence"/>
</dbReference>
<dbReference type="RefSeq" id="WP_132013195.1">
    <property type="nucleotide sequence ID" value="NZ_SLUN01000004.1"/>
</dbReference>
<accession>A0A4R1S4K9</accession>
<evidence type="ECO:0000313" key="2">
    <source>
        <dbReference type="Proteomes" id="UP000295008"/>
    </source>
</evidence>
<dbReference type="Pfam" id="PF06319">
    <property type="entry name" value="MmcB-like"/>
    <property type="match status" value="1"/>
</dbReference>
<organism evidence="1 2">
    <name type="scientific">Hydrogenispora ethanolica</name>
    <dbReference type="NCBI Taxonomy" id="1082276"/>
    <lineage>
        <taxon>Bacteria</taxon>
        <taxon>Bacillati</taxon>
        <taxon>Bacillota</taxon>
        <taxon>Hydrogenispora</taxon>
    </lineage>
</organism>
<name>A0A4R1S4K9_HYDET</name>
<reference evidence="1 2" key="1">
    <citation type="submission" date="2019-03" db="EMBL/GenBank/DDBJ databases">
        <title>Genomic Encyclopedia of Type Strains, Phase IV (KMG-IV): sequencing the most valuable type-strain genomes for metagenomic binning, comparative biology and taxonomic classification.</title>
        <authorList>
            <person name="Goeker M."/>
        </authorList>
    </citation>
    <scope>NUCLEOTIDE SEQUENCE [LARGE SCALE GENOMIC DNA]</scope>
    <source>
        <strain evidence="1 2">LX-B</strain>
    </source>
</reference>
<dbReference type="InterPro" id="IPR009394">
    <property type="entry name" value="MmcB-like"/>
</dbReference>
<proteinExistence type="predicted"/>
<sequence length="226" mass="26465">MKSWKHNELAEDLGNVKQTNFLDIPLGSVTMEFNTQRADVLEVKPSYTRFCVSIYEVKISRADFQSDVRSGKWRGYLDHCHRFYFAVPAGMVEKQEVPPEAGLIVRGETGWSTLKAAKPRNIEIPYTTLLSLIFARQRINHSGLARERLYKLERYNQTKSFYKALGQRLGDALRNKDEYEMAKSNFERHTERVHELIREGLGENHYWPEWELRNLVRQIKEKAKAS</sequence>
<dbReference type="OrthoDB" id="2828561at2"/>
<evidence type="ECO:0000313" key="1">
    <source>
        <dbReference type="EMBL" id="TCL74206.1"/>
    </source>
</evidence>
<evidence type="ECO:0008006" key="3">
    <source>
        <dbReference type="Google" id="ProtNLM"/>
    </source>
</evidence>
<keyword evidence="2" id="KW-1185">Reference proteome</keyword>
<gene>
    <name evidence="1" type="ORF">EDC14_1004144</name>
</gene>
<dbReference type="AlphaFoldDB" id="A0A4R1S4K9"/>
<dbReference type="EMBL" id="SLUN01000004">
    <property type="protein sequence ID" value="TCL74206.1"/>
    <property type="molecule type" value="Genomic_DNA"/>
</dbReference>
<comment type="caution">
    <text evidence="1">The sequence shown here is derived from an EMBL/GenBank/DDBJ whole genome shotgun (WGS) entry which is preliminary data.</text>
</comment>